<gene>
    <name evidence="4" type="primary">LOC129923500</name>
</gene>
<proteinExistence type="predicted"/>
<dbReference type="Proteomes" id="UP001165740">
    <property type="component" value="Chromosome 16"/>
</dbReference>
<name>A0A9W2Z6S1_BIOGL</name>
<feature type="compositionally biased region" description="Basic and acidic residues" evidence="2">
    <location>
        <begin position="120"/>
        <end position="134"/>
    </location>
</feature>
<sequence>MSVSRSFRELADIVYKQEILENLKEKLQVLLDDINQVTKRCTSWIERTEPITYLELRQYLTDKTSKYIQQCATLVYPELTKEGIKEVSDKESISADSSGYKDEKNYKILEEETINIQKTKKSDKNNKKTTKESQEISTQSHTEMYLAREFMFTLQSKFETLTQETHKSIQSQDKKIEEFSDDVEKRIEQINLLVKQYNDDLLKIEQQNLKKELEISFGHVESLKAKEKSLTEELENSKQLIKNGKDEIKKLQATEEKSKTILQEYIQKIRYIFKDMEPRYDNDWPIERTKKCVKGFDKVENGTRACKLCRTVTNNCWYIPRLNELCKGCWHKELGI</sequence>
<dbReference type="GeneID" id="129923500"/>
<evidence type="ECO:0000313" key="3">
    <source>
        <dbReference type="Proteomes" id="UP001165740"/>
    </source>
</evidence>
<evidence type="ECO:0000256" key="2">
    <source>
        <dbReference type="SAM" id="MobiDB-lite"/>
    </source>
</evidence>
<protein>
    <submittedName>
        <fullName evidence="4">Uncharacterized protein LOC129923500</fullName>
    </submittedName>
</protein>
<feature type="coiled-coil region" evidence="1">
    <location>
        <begin position="180"/>
        <end position="254"/>
    </location>
</feature>
<evidence type="ECO:0000313" key="4">
    <source>
        <dbReference type="RefSeq" id="XP_055870755.1"/>
    </source>
</evidence>
<reference evidence="4" key="1">
    <citation type="submission" date="2025-08" db="UniProtKB">
        <authorList>
            <consortium name="RefSeq"/>
        </authorList>
    </citation>
    <scope>IDENTIFICATION</scope>
</reference>
<organism evidence="3 4">
    <name type="scientific">Biomphalaria glabrata</name>
    <name type="common">Bloodfluke planorb</name>
    <name type="synonym">Freshwater snail</name>
    <dbReference type="NCBI Taxonomy" id="6526"/>
    <lineage>
        <taxon>Eukaryota</taxon>
        <taxon>Metazoa</taxon>
        <taxon>Spiralia</taxon>
        <taxon>Lophotrochozoa</taxon>
        <taxon>Mollusca</taxon>
        <taxon>Gastropoda</taxon>
        <taxon>Heterobranchia</taxon>
        <taxon>Euthyneura</taxon>
        <taxon>Panpulmonata</taxon>
        <taxon>Hygrophila</taxon>
        <taxon>Lymnaeoidea</taxon>
        <taxon>Planorbidae</taxon>
        <taxon>Biomphalaria</taxon>
    </lineage>
</organism>
<dbReference type="RefSeq" id="XP_055870755.1">
    <property type="nucleotide sequence ID" value="XM_056014780.1"/>
</dbReference>
<accession>A0A9W2Z6S1</accession>
<feature type="region of interest" description="Disordered" evidence="2">
    <location>
        <begin position="119"/>
        <end position="140"/>
    </location>
</feature>
<keyword evidence="1" id="KW-0175">Coiled coil</keyword>
<keyword evidence="3" id="KW-1185">Reference proteome</keyword>
<evidence type="ECO:0000256" key="1">
    <source>
        <dbReference type="SAM" id="Coils"/>
    </source>
</evidence>
<dbReference type="AlphaFoldDB" id="A0A9W2Z6S1"/>